<accession>A0A1W1VU23</accession>
<protein>
    <submittedName>
        <fullName evidence="1">Uncharacterized protein</fullName>
    </submittedName>
</protein>
<keyword evidence="2" id="KW-1185">Reference proteome</keyword>
<dbReference type="AlphaFoldDB" id="A0A1W1VU23"/>
<gene>
    <name evidence="1" type="ORF">SAMN00808754_1687</name>
</gene>
<dbReference type="STRING" id="698762.SAMN00808754_1687"/>
<proteinExistence type="predicted"/>
<dbReference type="EMBL" id="LT838272">
    <property type="protein sequence ID" value="SMB96849.1"/>
    <property type="molecule type" value="Genomic_DNA"/>
</dbReference>
<organism evidence="1 2">
    <name type="scientific">Thermanaeromonas toyohensis ToBE</name>
    <dbReference type="NCBI Taxonomy" id="698762"/>
    <lineage>
        <taxon>Bacteria</taxon>
        <taxon>Bacillati</taxon>
        <taxon>Bacillota</taxon>
        <taxon>Clostridia</taxon>
        <taxon>Neomoorellales</taxon>
        <taxon>Neomoorellaceae</taxon>
        <taxon>Thermanaeromonas</taxon>
    </lineage>
</organism>
<reference evidence="1 2" key="1">
    <citation type="submission" date="2017-04" db="EMBL/GenBank/DDBJ databases">
        <authorList>
            <person name="Afonso C.L."/>
            <person name="Miller P.J."/>
            <person name="Scott M.A."/>
            <person name="Spackman E."/>
            <person name="Goraichik I."/>
            <person name="Dimitrov K.M."/>
            <person name="Suarez D.L."/>
            <person name="Swayne D.E."/>
        </authorList>
    </citation>
    <scope>NUCLEOTIDE SEQUENCE [LARGE SCALE GENOMIC DNA]</scope>
    <source>
        <strain evidence="1 2">ToBE</strain>
    </source>
</reference>
<name>A0A1W1VU23_9FIRM</name>
<sequence>MADRIKPIEIYKYEPDPENPPYLRYLGNRTVGEVYRELVERLEADGLLPEEYFDVVYESPVRPRLDAEFPRYLVLACYPVTGRSEGHYVHVDAFVEGDSGVIRPVPVFLGKTFRGFEFAAAAANACARHLGA</sequence>
<evidence type="ECO:0000313" key="1">
    <source>
        <dbReference type="EMBL" id="SMB96849.1"/>
    </source>
</evidence>
<evidence type="ECO:0000313" key="2">
    <source>
        <dbReference type="Proteomes" id="UP000192569"/>
    </source>
</evidence>
<dbReference type="Proteomes" id="UP000192569">
    <property type="component" value="Chromosome I"/>
</dbReference>
<dbReference type="RefSeq" id="WP_084665297.1">
    <property type="nucleotide sequence ID" value="NZ_LT838272.1"/>
</dbReference>